<dbReference type="SMART" id="SM00331">
    <property type="entry name" value="PP2C_SIG"/>
    <property type="match status" value="1"/>
</dbReference>
<organism evidence="5 6">
    <name type="scientific">Plebeiibacterium sediminum</name>
    <dbReference type="NCBI Taxonomy" id="2992112"/>
    <lineage>
        <taxon>Bacteria</taxon>
        <taxon>Pseudomonadati</taxon>
        <taxon>Bacteroidota</taxon>
        <taxon>Bacteroidia</taxon>
        <taxon>Marinilabiliales</taxon>
        <taxon>Marinilabiliaceae</taxon>
        <taxon>Plebeiibacterium</taxon>
    </lineage>
</organism>
<feature type="transmembrane region" description="Helical" evidence="3">
    <location>
        <begin position="62"/>
        <end position="82"/>
    </location>
</feature>
<evidence type="ECO:0000256" key="1">
    <source>
        <dbReference type="ARBA" id="ARBA00022801"/>
    </source>
</evidence>
<dbReference type="InterPro" id="IPR036457">
    <property type="entry name" value="PPM-type-like_dom_sf"/>
</dbReference>
<keyword evidence="2" id="KW-0175">Coiled coil</keyword>
<feature type="coiled-coil region" evidence="2">
    <location>
        <begin position="315"/>
        <end position="366"/>
    </location>
</feature>
<dbReference type="GO" id="GO:0016791">
    <property type="term" value="F:phosphatase activity"/>
    <property type="evidence" value="ECO:0007669"/>
    <property type="project" value="TreeGrafter"/>
</dbReference>
<gene>
    <name evidence="5" type="ORF">OM075_01540</name>
</gene>
<dbReference type="PANTHER" id="PTHR43156">
    <property type="entry name" value="STAGE II SPORULATION PROTEIN E-RELATED"/>
    <property type="match status" value="1"/>
</dbReference>
<dbReference type="InterPro" id="IPR013767">
    <property type="entry name" value="PAS_fold"/>
</dbReference>
<feature type="transmembrane region" description="Helical" evidence="3">
    <location>
        <begin position="25"/>
        <end position="42"/>
    </location>
</feature>
<evidence type="ECO:0000256" key="3">
    <source>
        <dbReference type="SAM" id="Phobius"/>
    </source>
</evidence>
<protein>
    <submittedName>
        <fullName evidence="5">PAS domain S-box protein</fullName>
    </submittedName>
</protein>
<dbReference type="Pfam" id="PF00989">
    <property type="entry name" value="PAS"/>
    <property type="match status" value="1"/>
</dbReference>
<dbReference type="PANTHER" id="PTHR43156:SF9">
    <property type="entry name" value="HAMP DOMAIN-CONTAINING PROTEIN"/>
    <property type="match status" value="1"/>
</dbReference>
<dbReference type="Gene3D" id="3.30.450.20">
    <property type="entry name" value="PAS domain"/>
    <property type="match status" value="2"/>
</dbReference>
<dbReference type="Proteomes" id="UP001209229">
    <property type="component" value="Unassembled WGS sequence"/>
</dbReference>
<dbReference type="InterPro" id="IPR000014">
    <property type="entry name" value="PAS"/>
</dbReference>
<evidence type="ECO:0000313" key="5">
    <source>
        <dbReference type="EMBL" id="MCW3785126.1"/>
    </source>
</evidence>
<sequence>MHIKKIVKHIKKYLSFSFINEGDRFFMSLFIILIYLFVWFGFIDFMGEKVSMNSILKIHTSVLVWFVDVLIMGLPITALYFYNYNQINKQNLSKEINNLKNNLNSNIQIANYIRQGDFSSVFQYKNGDSSSLVSLAKNLLETNKKEEEQRWITKGKELVNDILRTHRNIDKLAIELLKGIIGYSEGIQGAFYILENNKLVNIATYAYNRQRFIHHEYEIGRGLVGQVAFEKEMIYRTEIPDDYFTVTSGILGDNKPKSLIILPLMQEEELQGIVELGFLYDHIPTYKLNFAEELSSMIGRTIYAQKINAKTEYLLKESQEMTVTLRQNEEKLKENAREMMIAQEDLEKSNELLESKIQEVENGQKRLVALLTNASEFISIYDENQRLVFESPSVKRILGYSDKDHVIGMDPEMMTPRGYKAINNLFSYLKQTPGGESVAQYAYLKKNGEKLFLETQGKNLLHDPAIKGIIFNTQDITERIRAEKEERMKSRMQSLSENSPDMILRINTSGKIVYANPAVAGFIGLPINEITKKRISELYIDERFIEFVNDVLLKVKRETTQINEEIELNSSVGTQIMQIKAIPELNEEKLLESVLFVAHDMTEVKKIEQEIKEKNKKISDSINYAQRIQTSILPDTNFIQRHFPRSFIFYRPKDVVSGDFPWFVKKDETFYVAAVDCTGHGVPGALLSFIGYFLLNNIVNIDNGFDAANILELLHQGVRTTLKQNDEGNNGRDGMDLALCKIDKEKKIIQFAGAHNPLYLLRKGELIEYKGSRKGIGGKPLLKKKEKDFENHEIPYEDGDKIFIFSDGLPDQLGGENRRKYQTKRIKEALVESPDLTMAHFARHFSSDFYDWMGDQKQVDDVLLIGIEL</sequence>
<comment type="caution">
    <text evidence="5">The sequence shown here is derived from an EMBL/GenBank/DDBJ whole genome shotgun (WGS) entry which is preliminary data.</text>
</comment>
<keyword evidence="1" id="KW-0378">Hydrolase</keyword>
<evidence type="ECO:0000313" key="6">
    <source>
        <dbReference type="Proteomes" id="UP001209229"/>
    </source>
</evidence>
<dbReference type="Pfam" id="PF07228">
    <property type="entry name" value="SpoIIE"/>
    <property type="match status" value="1"/>
</dbReference>
<evidence type="ECO:0000256" key="2">
    <source>
        <dbReference type="SAM" id="Coils"/>
    </source>
</evidence>
<dbReference type="EMBL" id="JAPDPJ010000001">
    <property type="protein sequence ID" value="MCW3785126.1"/>
    <property type="molecule type" value="Genomic_DNA"/>
</dbReference>
<name>A0AAE3M0T2_9BACT</name>
<keyword evidence="3" id="KW-0812">Transmembrane</keyword>
<dbReference type="Gene3D" id="3.30.450.40">
    <property type="match status" value="1"/>
</dbReference>
<feature type="coiled-coil region" evidence="2">
    <location>
        <begin position="82"/>
        <end position="109"/>
    </location>
</feature>
<dbReference type="GO" id="GO:0006355">
    <property type="term" value="P:regulation of DNA-templated transcription"/>
    <property type="evidence" value="ECO:0007669"/>
    <property type="project" value="InterPro"/>
</dbReference>
<dbReference type="InterPro" id="IPR003018">
    <property type="entry name" value="GAF"/>
</dbReference>
<dbReference type="CDD" id="cd00130">
    <property type="entry name" value="PAS"/>
    <property type="match status" value="1"/>
</dbReference>
<dbReference type="InterPro" id="IPR035965">
    <property type="entry name" value="PAS-like_dom_sf"/>
</dbReference>
<dbReference type="Pfam" id="PF13185">
    <property type="entry name" value="GAF_2"/>
    <property type="match status" value="1"/>
</dbReference>
<dbReference type="InterPro" id="IPR052016">
    <property type="entry name" value="Bact_Sigma-Reg"/>
</dbReference>
<dbReference type="Pfam" id="PF13426">
    <property type="entry name" value="PAS_9"/>
    <property type="match status" value="1"/>
</dbReference>
<dbReference type="Gene3D" id="3.60.40.10">
    <property type="entry name" value="PPM-type phosphatase domain"/>
    <property type="match status" value="1"/>
</dbReference>
<accession>A0AAE3M0T2</accession>
<dbReference type="PROSITE" id="PS50112">
    <property type="entry name" value="PAS"/>
    <property type="match status" value="2"/>
</dbReference>
<dbReference type="SMART" id="SM00091">
    <property type="entry name" value="PAS"/>
    <property type="match status" value="2"/>
</dbReference>
<dbReference type="NCBIfam" id="TIGR00229">
    <property type="entry name" value="sensory_box"/>
    <property type="match status" value="2"/>
</dbReference>
<dbReference type="RefSeq" id="WP_301188697.1">
    <property type="nucleotide sequence ID" value="NZ_JAPDPJ010000001.1"/>
</dbReference>
<dbReference type="InterPro" id="IPR001932">
    <property type="entry name" value="PPM-type_phosphatase-like_dom"/>
</dbReference>
<dbReference type="InterPro" id="IPR029016">
    <property type="entry name" value="GAF-like_dom_sf"/>
</dbReference>
<keyword evidence="3" id="KW-0472">Membrane</keyword>
<evidence type="ECO:0000259" key="4">
    <source>
        <dbReference type="PROSITE" id="PS50112"/>
    </source>
</evidence>
<feature type="domain" description="PAS" evidence="4">
    <location>
        <begin position="488"/>
        <end position="542"/>
    </location>
</feature>
<dbReference type="SUPFAM" id="SSF55785">
    <property type="entry name" value="PYP-like sensor domain (PAS domain)"/>
    <property type="match status" value="2"/>
</dbReference>
<proteinExistence type="predicted"/>
<feature type="domain" description="PAS" evidence="4">
    <location>
        <begin position="363"/>
        <end position="404"/>
    </location>
</feature>
<dbReference type="SUPFAM" id="SSF55781">
    <property type="entry name" value="GAF domain-like"/>
    <property type="match status" value="1"/>
</dbReference>
<reference evidence="5" key="1">
    <citation type="submission" date="2022-10" db="EMBL/GenBank/DDBJ databases">
        <authorList>
            <person name="Yu W.X."/>
        </authorList>
    </citation>
    <scope>NUCLEOTIDE SEQUENCE</scope>
    <source>
        <strain evidence="5">AAT</strain>
    </source>
</reference>
<keyword evidence="6" id="KW-1185">Reference proteome</keyword>
<keyword evidence="3" id="KW-1133">Transmembrane helix</keyword>
<dbReference type="AlphaFoldDB" id="A0AAE3M0T2"/>